<keyword evidence="6" id="KW-0813">Transport</keyword>
<evidence type="ECO:0000256" key="1">
    <source>
        <dbReference type="ARBA" id="ARBA00004651"/>
    </source>
</evidence>
<feature type="domain" description="ABC3 transporter permease C-terminal" evidence="7">
    <location>
        <begin position="62"/>
        <end position="174"/>
    </location>
</feature>
<reference evidence="9" key="2">
    <citation type="submission" date="2016-03" db="EMBL/GenBank/DDBJ databases">
        <authorList>
            <person name="Ploux O."/>
        </authorList>
    </citation>
    <scope>NUCLEOTIDE SEQUENCE [LARGE SCALE GENOMIC DNA]</scope>
    <source>
        <strain evidence="9">PP9</strain>
    </source>
</reference>
<feature type="transmembrane region" description="Helical" evidence="6">
    <location>
        <begin position="151"/>
        <end position="174"/>
    </location>
</feature>
<evidence type="ECO:0000259" key="7">
    <source>
        <dbReference type="Pfam" id="PF02687"/>
    </source>
</evidence>
<evidence type="ECO:0000256" key="6">
    <source>
        <dbReference type="PIRNR" id="PIRNR018968"/>
    </source>
</evidence>
<dbReference type="OrthoDB" id="1937696at2"/>
<reference evidence="8 9" key="1">
    <citation type="journal article" date="2016" name="Genome Announc.">
        <title>Whole-Genome Sequence of Rummeliibacillus stabekisii Strain PP9 Isolated from Antarctic Soil.</title>
        <authorList>
            <person name="da Mota F.F."/>
            <person name="Vollu R.E."/>
            <person name="Jurelevicius D."/>
            <person name="Seldin L."/>
        </authorList>
    </citation>
    <scope>NUCLEOTIDE SEQUENCE [LARGE SCALE GENOMIC DNA]</scope>
    <source>
        <strain evidence="8 9">PP9</strain>
    </source>
</reference>
<feature type="transmembrane region" description="Helical" evidence="6">
    <location>
        <begin position="220"/>
        <end position="241"/>
    </location>
</feature>
<feature type="transmembrane region" description="Helical" evidence="6">
    <location>
        <begin position="281"/>
        <end position="302"/>
    </location>
</feature>
<dbReference type="RefSeq" id="WP_066789532.1">
    <property type="nucleotide sequence ID" value="NZ_CP014806.1"/>
</dbReference>
<dbReference type="KEGG" id="rst:ATY39_10450"/>
<dbReference type="InterPro" id="IPR003838">
    <property type="entry name" value="ABC3_permease_C"/>
</dbReference>
<dbReference type="AlphaFoldDB" id="A0A143HDP6"/>
<comment type="similarity">
    <text evidence="6">Belongs to the ABC-4 integral membrane protein family.</text>
</comment>
<evidence type="ECO:0000256" key="2">
    <source>
        <dbReference type="ARBA" id="ARBA00022475"/>
    </source>
</evidence>
<dbReference type="Pfam" id="PF02687">
    <property type="entry name" value="FtsX"/>
    <property type="match status" value="1"/>
</dbReference>
<name>A0A143HDP6_9BACL</name>
<gene>
    <name evidence="8" type="ORF">ATY39_10450</name>
</gene>
<proteinExistence type="inferred from homology"/>
<keyword evidence="4 6" id="KW-1133">Transmembrane helix</keyword>
<dbReference type="PANTHER" id="PTHR46795:SF1">
    <property type="entry name" value="ABC TRANSPORTER PERMEASE PROTEIN"/>
    <property type="match status" value="1"/>
</dbReference>
<keyword evidence="5 6" id="KW-0472">Membrane</keyword>
<dbReference type="EMBL" id="CP014806">
    <property type="protein sequence ID" value="AMW99822.1"/>
    <property type="molecule type" value="Genomic_DNA"/>
</dbReference>
<dbReference type="STRING" id="241244.ATY39_10450"/>
<evidence type="ECO:0000256" key="5">
    <source>
        <dbReference type="ARBA" id="ARBA00023136"/>
    </source>
</evidence>
<feature type="transmembrane region" description="Helical" evidence="6">
    <location>
        <begin position="195"/>
        <end position="214"/>
    </location>
</feature>
<feature type="transmembrane region" description="Helical" evidence="6">
    <location>
        <begin position="103"/>
        <end position="131"/>
    </location>
</feature>
<keyword evidence="2 6" id="KW-1003">Cell membrane</keyword>
<comment type="subcellular location">
    <subcellularLocation>
        <location evidence="1 6">Cell membrane</location>
        <topology evidence="1 6">Multi-pass membrane protein</topology>
    </subcellularLocation>
</comment>
<keyword evidence="9" id="KW-1185">Reference proteome</keyword>
<feature type="transmembrane region" description="Helical" evidence="6">
    <location>
        <begin position="52"/>
        <end position="74"/>
    </location>
</feature>
<evidence type="ECO:0000313" key="9">
    <source>
        <dbReference type="Proteomes" id="UP000076021"/>
    </source>
</evidence>
<accession>A0A143HDP6</accession>
<dbReference type="Proteomes" id="UP000076021">
    <property type="component" value="Chromosome"/>
</dbReference>
<dbReference type="PIRSF" id="PIRSF018968">
    <property type="entry name" value="ABC_permease_BceB"/>
    <property type="match status" value="1"/>
</dbReference>
<evidence type="ECO:0000313" key="8">
    <source>
        <dbReference type="EMBL" id="AMW99822.1"/>
    </source>
</evidence>
<keyword evidence="3 6" id="KW-0812">Transmembrane</keyword>
<dbReference type="InterPro" id="IPR052536">
    <property type="entry name" value="ABC-4_Integral_Memb_Prot"/>
</dbReference>
<dbReference type="InterPro" id="IPR027022">
    <property type="entry name" value="ABC_permease_BceB-typ"/>
</dbReference>
<feature type="transmembrane region" description="Helical" evidence="6">
    <location>
        <begin position="520"/>
        <end position="544"/>
    </location>
</feature>
<evidence type="ECO:0000256" key="3">
    <source>
        <dbReference type="ARBA" id="ARBA00022692"/>
    </source>
</evidence>
<organism evidence="8 9">
    <name type="scientific">Rummeliibacillus stabekisii</name>
    <dbReference type="NCBI Taxonomy" id="241244"/>
    <lineage>
        <taxon>Bacteria</taxon>
        <taxon>Bacillati</taxon>
        <taxon>Bacillota</taxon>
        <taxon>Bacilli</taxon>
        <taxon>Bacillales</taxon>
        <taxon>Caryophanaceae</taxon>
        <taxon>Rummeliibacillus</taxon>
    </lineage>
</organism>
<feature type="transmembrane region" description="Helical" evidence="6">
    <location>
        <begin position="20"/>
        <end position="40"/>
    </location>
</feature>
<dbReference type="GO" id="GO:0005886">
    <property type="term" value="C:plasma membrane"/>
    <property type="evidence" value="ECO:0007669"/>
    <property type="project" value="UniProtKB-SubCell"/>
</dbReference>
<sequence>MTFRQFAFRNVIRNRRVYAAFFLSSVASVMVFFIYSMLMFHPKLENEFLQEIAFQGMVIAEVILVLFMLFFLLYSMRAFLEARLTEFGLLLQLGMEKRKLNKLILFETMIIGMAAIIVGILFGYAFAKFFFMIVREILQIDSLPLYFSWKPFALTISIFTSLFVIISFISVMFIKDVHLVSLLRGYWRNEQLSKFSVWRGLLGMLLLLAAYIMASQIQKQYLVIFTILTPPFAVLGTYWFFTDSVPFLLSRLRGHKKWYWKKYHIISLAKISAIMRENARMFFITCMVSTLAFLAVGTLSSMSTFTHQYHQLNPLGLVYSSKYGNPYEREHISGLINELEEKGLSYHLNKFDIKRQTSSYTKRSVKIMKQSDINRLAIVFGYPVVNLRPGEAMFLPYSLDSINELKTKKVNTVLEENNVSLSIDKVYPKVLFSPTELGTNVIIVNDIDFHMIIDPIQGAETRQSTTHIFVFYVPQWTETKDIGTDLDVMVSNAYMANQQNQLPFYFENPGLDYSFFRSTFALLLFIGLLASTVFFLASGSFIYFKLYTGLEEDKKQFDTLRRMGVTHKELRKIVDSQLITQFFLPWGLAMLHSTFAFMALQVFWKGIADLSIIKETIIVLAGITAIQICYFYLIRWRYLAHIRA</sequence>
<feature type="transmembrane region" description="Helical" evidence="6">
    <location>
        <begin position="616"/>
        <end position="634"/>
    </location>
</feature>
<evidence type="ECO:0000256" key="4">
    <source>
        <dbReference type="ARBA" id="ARBA00022989"/>
    </source>
</evidence>
<feature type="transmembrane region" description="Helical" evidence="6">
    <location>
        <begin position="582"/>
        <end position="604"/>
    </location>
</feature>
<protein>
    <submittedName>
        <fullName evidence="8">ABC transporter permease</fullName>
    </submittedName>
</protein>
<dbReference type="GO" id="GO:0055085">
    <property type="term" value="P:transmembrane transport"/>
    <property type="evidence" value="ECO:0007669"/>
    <property type="project" value="UniProtKB-UniRule"/>
</dbReference>
<dbReference type="PANTHER" id="PTHR46795">
    <property type="entry name" value="ABC TRANSPORTER PERMEASE-RELATED-RELATED"/>
    <property type="match status" value="1"/>
</dbReference>